<protein>
    <submittedName>
        <fullName evidence="1">Uncharacterized protein</fullName>
    </submittedName>
</protein>
<evidence type="ECO:0000313" key="1">
    <source>
        <dbReference type="EMBL" id="KAK8397992.1"/>
    </source>
</evidence>
<dbReference type="EMBL" id="JARAKH010000012">
    <property type="protein sequence ID" value="KAK8397992.1"/>
    <property type="molecule type" value="Genomic_DNA"/>
</dbReference>
<dbReference type="Proteomes" id="UP001487740">
    <property type="component" value="Unassembled WGS sequence"/>
</dbReference>
<evidence type="ECO:0000313" key="2">
    <source>
        <dbReference type="Proteomes" id="UP001487740"/>
    </source>
</evidence>
<comment type="caution">
    <text evidence="1">The sequence shown here is derived from an EMBL/GenBank/DDBJ whole genome shotgun (WGS) entry which is preliminary data.</text>
</comment>
<dbReference type="AlphaFoldDB" id="A0AAW0UCX9"/>
<proteinExistence type="predicted"/>
<accession>A0AAW0UCX9</accession>
<sequence>MPLCSTIVIPPSENLFSSFGTTYRSSLNTPSTVAAADAGATSLPATSAVLSTYSCQHNRQLQIKELELNQNYLKKQMQLRFDGVLVVSLARGLMDEREDMVEVLNFELMEEIA</sequence>
<reference evidence="1 2" key="1">
    <citation type="submission" date="2023-03" db="EMBL/GenBank/DDBJ databases">
        <title>High-quality genome of Scylla paramamosain provides insights in environmental adaptation.</title>
        <authorList>
            <person name="Zhang L."/>
        </authorList>
    </citation>
    <scope>NUCLEOTIDE SEQUENCE [LARGE SCALE GENOMIC DNA]</scope>
    <source>
        <strain evidence="1">LZ_2023a</strain>
        <tissue evidence="1">Muscle</tissue>
    </source>
</reference>
<keyword evidence="2" id="KW-1185">Reference proteome</keyword>
<organism evidence="1 2">
    <name type="scientific">Scylla paramamosain</name>
    <name type="common">Mud crab</name>
    <dbReference type="NCBI Taxonomy" id="85552"/>
    <lineage>
        <taxon>Eukaryota</taxon>
        <taxon>Metazoa</taxon>
        <taxon>Ecdysozoa</taxon>
        <taxon>Arthropoda</taxon>
        <taxon>Crustacea</taxon>
        <taxon>Multicrustacea</taxon>
        <taxon>Malacostraca</taxon>
        <taxon>Eumalacostraca</taxon>
        <taxon>Eucarida</taxon>
        <taxon>Decapoda</taxon>
        <taxon>Pleocyemata</taxon>
        <taxon>Brachyura</taxon>
        <taxon>Eubrachyura</taxon>
        <taxon>Portunoidea</taxon>
        <taxon>Portunidae</taxon>
        <taxon>Portuninae</taxon>
        <taxon>Scylla</taxon>
    </lineage>
</organism>
<name>A0AAW0UCX9_SCYPA</name>
<gene>
    <name evidence="1" type="ORF">O3P69_003708</name>
</gene>